<reference evidence="2" key="1">
    <citation type="submission" date="2021-01" db="EMBL/GenBank/DDBJ databases">
        <title>Genome public.</title>
        <authorList>
            <person name="Liu C."/>
            <person name="Sun Q."/>
        </authorList>
    </citation>
    <scope>NUCLEOTIDE SEQUENCE [LARGE SCALE GENOMIC DNA]</scope>
    <source>
        <strain evidence="2">YIM B02505</strain>
    </source>
</reference>
<proteinExistence type="predicted"/>
<protein>
    <submittedName>
        <fullName evidence="1">Uncharacterized protein</fullName>
    </submittedName>
</protein>
<evidence type="ECO:0000313" key="1">
    <source>
        <dbReference type="EMBL" id="MBK1809156.1"/>
    </source>
</evidence>
<comment type="caution">
    <text evidence="1">The sequence shown here is derived from an EMBL/GenBank/DDBJ whole genome shotgun (WGS) entry which is preliminary data.</text>
</comment>
<dbReference type="RefSeq" id="WP_200265704.1">
    <property type="nucleotide sequence ID" value="NZ_JAENHN010000002.1"/>
</dbReference>
<name>A0ABS1EIH2_9CLOT</name>
<keyword evidence="2" id="KW-1185">Reference proteome</keyword>
<gene>
    <name evidence="1" type="ORF">JHL18_00645</name>
</gene>
<dbReference type="Proteomes" id="UP000596739">
    <property type="component" value="Unassembled WGS sequence"/>
</dbReference>
<organism evidence="1 2">
    <name type="scientific">Clostridium yunnanense</name>
    <dbReference type="NCBI Taxonomy" id="2800325"/>
    <lineage>
        <taxon>Bacteria</taxon>
        <taxon>Bacillati</taxon>
        <taxon>Bacillota</taxon>
        <taxon>Clostridia</taxon>
        <taxon>Eubacteriales</taxon>
        <taxon>Clostridiaceae</taxon>
        <taxon>Clostridium</taxon>
    </lineage>
</organism>
<accession>A0ABS1EIH2</accession>
<evidence type="ECO:0000313" key="2">
    <source>
        <dbReference type="Proteomes" id="UP000596739"/>
    </source>
</evidence>
<sequence>MEKISDQELKGIISKDGVEFKLKNIEYSKDNFKVFFELNNSTSDAISNLSFKFKLKDNKYEDEVNSLGYGQWVDHKGWLYSGEEMKGFYQWNFNREIIIDSLEVKVSIKGKEEKILGYI</sequence>
<dbReference type="EMBL" id="JAENHN010000002">
    <property type="protein sequence ID" value="MBK1809156.1"/>
    <property type="molecule type" value="Genomic_DNA"/>
</dbReference>